<dbReference type="EMBL" id="JAOTPL010000026">
    <property type="protein sequence ID" value="MCU7695391.1"/>
    <property type="molecule type" value="Genomic_DNA"/>
</dbReference>
<proteinExistence type="predicted"/>
<organism evidence="1 2">
    <name type="scientific">Haoranjiania flava</name>
    <dbReference type="NCBI Taxonomy" id="1856322"/>
    <lineage>
        <taxon>Bacteria</taxon>
        <taxon>Pseudomonadati</taxon>
        <taxon>Bacteroidota</taxon>
        <taxon>Chitinophagia</taxon>
        <taxon>Chitinophagales</taxon>
        <taxon>Chitinophagaceae</taxon>
        <taxon>Haoranjiania</taxon>
    </lineage>
</organism>
<reference evidence="1" key="1">
    <citation type="submission" date="2022-10" db="EMBL/GenBank/DDBJ databases">
        <authorList>
            <person name="Kim H.S."/>
            <person name="Kim J.-S."/>
            <person name="Suh M.K."/>
            <person name="Eom M.K."/>
            <person name="Lee J.-S."/>
        </authorList>
    </citation>
    <scope>NUCLEOTIDE SEQUENCE</scope>
    <source>
        <strain evidence="1">LIP-5</strain>
    </source>
</reference>
<evidence type="ECO:0000313" key="1">
    <source>
        <dbReference type="EMBL" id="MCU7695391.1"/>
    </source>
</evidence>
<dbReference type="AlphaFoldDB" id="A0AAE3IQN2"/>
<protein>
    <recommendedName>
        <fullName evidence="3">Phosphoribosylpyrophosphate synthetase</fullName>
    </recommendedName>
</protein>
<sequence>MQPQPMTTLTEVLNSLRKKGIDSEIKLNDANEMQHDKSGKIFKPEELTIIKTYRFEGQSDPGDNSALYIVKDAQGNKSFILDTYGAYSDNPGPKFDDFLKQIPVEEVPEL</sequence>
<evidence type="ECO:0000313" key="2">
    <source>
        <dbReference type="Proteomes" id="UP001209317"/>
    </source>
</evidence>
<accession>A0AAE3IQN2</accession>
<comment type="caution">
    <text evidence="1">The sequence shown here is derived from an EMBL/GenBank/DDBJ whole genome shotgun (WGS) entry which is preliminary data.</text>
</comment>
<keyword evidence="2" id="KW-1185">Reference proteome</keyword>
<dbReference type="RefSeq" id="WP_263038879.1">
    <property type="nucleotide sequence ID" value="NZ_JAOTPL010000026.1"/>
</dbReference>
<evidence type="ECO:0008006" key="3">
    <source>
        <dbReference type="Google" id="ProtNLM"/>
    </source>
</evidence>
<dbReference type="Proteomes" id="UP001209317">
    <property type="component" value="Unassembled WGS sequence"/>
</dbReference>
<gene>
    <name evidence="1" type="ORF">OD355_12770</name>
</gene>
<name>A0AAE3IQN2_9BACT</name>